<dbReference type="GO" id="GO:0000148">
    <property type="term" value="C:1,3-beta-D-glucan synthase complex"/>
    <property type="evidence" value="ECO:0007669"/>
    <property type="project" value="InterPro"/>
</dbReference>
<dbReference type="STRING" id="2094558.A0A314YWM2"/>
<comment type="subcellular location">
    <subcellularLocation>
        <location evidence="1">Cell membrane</location>
        <topology evidence="1">Multi-pass membrane protein</topology>
    </subcellularLocation>
</comment>
<proteinExistence type="inferred from homology"/>
<feature type="transmembrane region" description="Helical" evidence="15">
    <location>
        <begin position="566"/>
        <end position="588"/>
    </location>
</feature>
<evidence type="ECO:0000259" key="16">
    <source>
        <dbReference type="SMART" id="SM01205"/>
    </source>
</evidence>
<gene>
    <name evidence="17" type="ORF">Pyn_31886</name>
</gene>
<dbReference type="PANTHER" id="PTHR12741">
    <property type="entry name" value="LYST-INTERACTING PROTEIN LIP5 DOPAMINE RESPONSIVE PROTEIN DRG-1"/>
    <property type="match status" value="1"/>
</dbReference>
<dbReference type="InterPro" id="IPR058851">
    <property type="entry name" value="CALS1_helical"/>
</dbReference>
<dbReference type="GO" id="GO:0003843">
    <property type="term" value="F:1,3-beta-D-glucan synthase activity"/>
    <property type="evidence" value="ECO:0007669"/>
    <property type="project" value="UniProtKB-EC"/>
</dbReference>
<dbReference type="Pfam" id="PF02364">
    <property type="entry name" value="Glucan_synthase"/>
    <property type="match status" value="2"/>
</dbReference>
<evidence type="ECO:0000256" key="7">
    <source>
        <dbReference type="ARBA" id="ARBA00022692"/>
    </source>
</evidence>
<evidence type="ECO:0000256" key="9">
    <source>
        <dbReference type="ARBA" id="ARBA00022989"/>
    </source>
</evidence>
<dbReference type="SMART" id="SM01205">
    <property type="entry name" value="FKS1_dom1"/>
    <property type="match status" value="1"/>
</dbReference>
<keyword evidence="8" id="KW-0133">Cell shape</keyword>
<reference evidence="17 18" key="1">
    <citation type="submission" date="2018-02" db="EMBL/GenBank/DDBJ databases">
        <title>Draft genome of wild Prunus yedoensis var. nudiflora.</title>
        <authorList>
            <person name="Baek S."/>
            <person name="Kim J.-H."/>
            <person name="Choi K."/>
            <person name="Kim G.-B."/>
            <person name="Cho A."/>
            <person name="Jang H."/>
            <person name="Shin C.-H."/>
            <person name="Yu H.-J."/>
            <person name="Mun J.-H."/>
        </authorList>
    </citation>
    <scope>NUCLEOTIDE SEQUENCE [LARGE SCALE GENOMIC DNA]</scope>
    <source>
        <strain evidence="18">cv. Jeju island</strain>
        <tissue evidence="17">Leaf</tissue>
    </source>
</reference>
<keyword evidence="5" id="KW-0328">Glycosyltransferase</keyword>
<dbReference type="OrthoDB" id="1880850at2759"/>
<dbReference type="Proteomes" id="UP000250321">
    <property type="component" value="Unassembled WGS sequence"/>
</dbReference>
<dbReference type="GO" id="GO:0071555">
    <property type="term" value="P:cell wall organization"/>
    <property type="evidence" value="ECO:0007669"/>
    <property type="project" value="UniProtKB-KW"/>
</dbReference>
<protein>
    <recommendedName>
        <fullName evidence="12">1,3-beta-glucan synthase</fullName>
        <ecNumber evidence="3">2.4.1.34</ecNumber>
    </recommendedName>
    <alternativeName>
        <fullName evidence="12">1,3-beta-glucan synthase</fullName>
    </alternativeName>
</protein>
<feature type="compositionally biased region" description="Pro residues" evidence="14">
    <location>
        <begin position="1"/>
        <end position="12"/>
    </location>
</feature>
<evidence type="ECO:0000256" key="4">
    <source>
        <dbReference type="ARBA" id="ARBA00022475"/>
    </source>
</evidence>
<evidence type="ECO:0000256" key="12">
    <source>
        <dbReference type="ARBA" id="ARBA00032165"/>
    </source>
</evidence>
<keyword evidence="7 15" id="KW-0812">Transmembrane</keyword>
<dbReference type="InterPro" id="IPR003440">
    <property type="entry name" value="Glyco_trans_48_dom"/>
</dbReference>
<evidence type="ECO:0000256" key="6">
    <source>
        <dbReference type="ARBA" id="ARBA00022679"/>
    </source>
</evidence>
<evidence type="ECO:0000256" key="1">
    <source>
        <dbReference type="ARBA" id="ARBA00004651"/>
    </source>
</evidence>
<comment type="catalytic activity">
    <reaction evidence="13">
        <text>[(1-&gt;3)-beta-D-glucosyl](n) + UDP-alpha-D-glucose = [(1-&gt;3)-beta-D-glucosyl](n+1) + UDP + H(+)</text>
        <dbReference type="Rhea" id="RHEA:21476"/>
        <dbReference type="Rhea" id="RHEA-COMP:11146"/>
        <dbReference type="Rhea" id="RHEA-COMP:14303"/>
        <dbReference type="ChEBI" id="CHEBI:15378"/>
        <dbReference type="ChEBI" id="CHEBI:37671"/>
        <dbReference type="ChEBI" id="CHEBI:58223"/>
        <dbReference type="ChEBI" id="CHEBI:58885"/>
        <dbReference type="EC" id="2.4.1.34"/>
    </reaction>
</comment>
<dbReference type="EMBL" id="PJQY01000315">
    <property type="protein sequence ID" value="PQQ13142.1"/>
    <property type="molecule type" value="Genomic_DNA"/>
</dbReference>
<dbReference type="Pfam" id="PF14288">
    <property type="entry name" value="FKS1_dom1"/>
    <property type="match status" value="1"/>
</dbReference>
<evidence type="ECO:0000256" key="13">
    <source>
        <dbReference type="ARBA" id="ARBA00047777"/>
    </source>
</evidence>
<feature type="transmembrane region" description="Helical" evidence="15">
    <location>
        <begin position="452"/>
        <end position="468"/>
    </location>
</feature>
<keyword evidence="4" id="KW-1003">Cell membrane</keyword>
<evidence type="ECO:0000256" key="3">
    <source>
        <dbReference type="ARBA" id="ARBA00012589"/>
    </source>
</evidence>
<keyword evidence="9 15" id="KW-1133">Transmembrane helix</keyword>
<evidence type="ECO:0000256" key="5">
    <source>
        <dbReference type="ARBA" id="ARBA00022676"/>
    </source>
</evidence>
<evidence type="ECO:0000313" key="18">
    <source>
        <dbReference type="Proteomes" id="UP000250321"/>
    </source>
</evidence>
<evidence type="ECO:0000256" key="10">
    <source>
        <dbReference type="ARBA" id="ARBA00023136"/>
    </source>
</evidence>
<feature type="transmembrane region" description="Helical" evidence="15">
    <location>
        <begin position="627"/>
        <end position="648"/>
    </location>
</feature>
<dbReference type="GO" id="GO:0006075">
    <property type="term" value="P:(1-&gt;3)-beta-D-glucan biosynthetic process"/>
    <property type="evidence" value="ECO:0007669"/>
    <property type="project" value="InterPro"/>
</dbReference>
<keyword evidence="6" id="KW-0808">Transferase</keyword>
<feature type="transmembrane region" description="Helical" evidence="15">
    <location>
        <begin position="523"/>
        <end position="541"/>
    </location>
</feature>
<evidence type="ECO:0000256" key="11">
    <source>
        <dbReference type="ARBA" id="ARBA00023316"/>
    </source>
</evidence>
<dbReference type="GO" id="GO:0008360">
    <property type="term" value="P:regulation of cell shape"/>
    <property type="evidence" value="ECO:0007669"/>
    <property type="project" value="UniProtKB-KW"/>
</dbReference>
<keyword evidence="10 15" id="KW-0472">Membrane</keyword>
<dbReference type="GO" id="GO:0005886">
    <property type="term" value="C:plasma membrane"/>
    <property type="evidence" value="ECO:0007669"/>
    <property type="project" value="UniProtKB-SubCell"/>
</dbReference>
<feature type="domain" description="1,3-beta-glucan synthase component FKS1-like" evidence="16">
    <location>
        <begin position="289"/>
        <end position="405"/>
    </location>
</feature>
<keyword evidence="11" id="KW-0961">Cell wall biogenesis/degradation</keyword>
<keyword evidence="18" id="KW-1185">Reference proteome</keyword>
<organism evidence="17 18">
    <name type="scientific">Prunus yedoensis var. nudiflora</name>
    <dbReference type="NCBI Taxonomy" id="2094558"/>
    <lineage>
        <taxon>Eukaryota</taxon>
        <taxon>Viridiplantae</taxon>
        <taxon>Streptophyta</taxon>
        <taxon>Embryophyta</taxon>
        <taxon>Tracheophyta</taxon>
        <taxon>Spermatophyta</taxon>
        <taxon>Magnoliopsida</taxon>
        <taxon>eudicotyledons</taxon>
        <taxon>Gunneridae</taxon>
        <taxon>Pentapetalae</taxon>
        <taxon>rosids</taxon>
        <taxon>fabids</taxon>
        <taxon>Rosales</taxon>
        <taxon>Rosaceae</taxon>
        <taxon>Amygdaloideae</taxon>
        <taxon>Amygdaleae</taxon>
        <taxon>Prunus</taxon>
    </lineage>
</organism>
<feature type="region of interest" description="Disordered" evidence="14">
    <location>
        <begin position="1"/>
        <end position="20"/>
    </location>
</feature>
<dbReference type="AlphaFoldDB" id="A0A314YWM2"/>
<comment type="similarity">
    <text evidence="2">Belongs to the glycosyltransferase 48 family.</text>
</comment>
<evidence type="ECO:0000256" key="8">
    <source>
        <dbReference type="ARBA" id="ARBA00022960"/>
    </source>
</evidence>
<evidence type="ECO:0000256" key="15">
    <source>
        <dbReference type="SAM" id="Phobius"/>
    </source>
</evidence>
<accession>A0A314YWM2</accession>
<sequence>MRSSHPPSPPSLPFSASPTRSTQSVLASPISVGSMLLRRHTDWIPAPAAVVSGSSRPCCSNDWRGTMRPVLLLGLRRQMPEKLKASISSIMSNMFDLSTRGSRQTEPNWAKPTRTAGVLFEVLCAVNKTEKVEEVAPEIIAAARDVQEKTEIYAPYNILPLDSAGATQSVMQLEEVKAAVGALWNTRGLNWPSAFESRQKAGDLDLLDWLRAMFGFQKDNVRNQREHLTLLLANTHIRLHPKPEPLNKLDDRAVDAVMGKLFKNYKTWCKFLGRKHSLRLPQGQQEIQQRKILYMGLYLLIWGEAGNVRFMPECLCYIFHNMAYELHGLLAGNVSIVTGENIKPSYGGDDEAFLRKVITPLYRVIEKEARKSDNGKAPHPVWCNYDDLNEYFWSSDCFSLGWPMRDDGDFFKSTRDLAQGRKGSRRKSESTGKSYFIETRTFWHIFRSFDRFWTFYILALQAMFIIAFKEISPLDIFQKDVLRDLSSIFITAAFLRVLQSILDIVLNFPGYHRWRFTDVLRNILKIIVSLAWAVILPLFYVHSFKDAPKQIIDVLSFLKKIDGVPALYIVAVAVYLLPNLLAAVLFLFPLLRRWIENSDWHIIRFLLWWSQPRIYVGRGMHESQFSLIKYTIFWVLLFGCKFTVSYLIQIKPLVKPTRDIMNIRRIEYEWHEFFPNAQNNYGAVVSLWAPVILVYLLDTQIWYAIFQTVYGGVVGAFDRLGEIRTLGMLRSREMDLLLVPYSSDPSLKIIQWPPFLLASKIPVALDMAVQFKSKDSDLWKRICADEYMKCAVIECYESFKHVLDALVVGENEKRIIGIIVKEIESNISKNTFLVNFRMGSLPTLCKKFVELVGILKDADSSKRSSVVLLLQDMLEVVTRDMMVNEIRELVEVVTAQWEEQIRRLYLLLTVKESAIDVPTNLEARRRIAFFTNSLFMDMPRAPRVRKMLSFSIMTPYYSEETVYSKADLEMENEDGVSIIYYLQKIFPDEWNNFMERLILRHWVSLRGQTLCRTVRGMMYYRRALKLQAFLDMASEKEILAGYKAITVPSEEERKSQRSLYAQLEAVADLKFTYVATAKTMAIRKEVEIDVQQTS</sequence>
<comment type="caution">
    <text evidence="17">The sequence shown here is derived from an EMBL/GenBank/DDBJ whole genome shotgun (WGS) entry which is preliminary data.</text>
</comment>
<evidence type="ECO:0000256" key="14">
    <source>
        <dbReference type="SAM" id="MobiDB-lite"/>
    </source>
</evidence>
<evidence type="ECO:0000313" key="17">
    <source>
        <dbReference type="EMBL" id="PQQ13142.1"/>
    </source>
</evidence>
<name>A0A314YWM2_PRUYE</name>
<evidence type="ECO:0000256" key="2">
    <source>
        <dbReference type="ARBA" id="ARBA00009040"/>
    </source>
</evidence>
<dbReference type="PANTHER" id="PTHR12741:SF106">
    <property type="entry name" value="CALLOSE SYNTHASE 5"/>
    <property type="match status" value="1"/>
</dbReference>
<dbReference type="Pfam" id="PF25968">
    <property type="entry name" value="CALS1"/>
    <property type="match status" value="1"/>
</dbReference>
<dbReference type="InterPro" id="IPR026899">
    <property type="entry name" value="FKS1-like_dom1"/>
</dbReference>
<dbReference type="EC" id="2.4.1.34" evidence="3"/>